<dbReference type="PANTHER" id="PTHR48081">
    <property type="entry name" value="AB HYDROLASE SUPERFAMILY PROTEIN C4A8.06C"/>
    <property type="match status" value="1"/>
</dbReference>
<dbReference type="InterPro" id="IPR002168">
    <property type="entry name" value="Lipase_GDXG_HIS_AS"/>
</dbReference>
<dbReference type="SUPFAM" id="SSF53474">
    <property type="entry name" value="alpha/beta-Hydrolases"/>
    <property type="match status" value="1"/>
</dbReference>
<accession>A0A1P8EHQ0</accession>
<evidence type="ECO:0000313" key="5">
    <source>
        <dbReference type="EMBL" id="APV35744.1"/>
    </source>
</evidence>
<dbReference type="InterPro" id="IPR050300">
    <property type="entry name" value="GDXG_lipolytic_enzyme"/>
</dbReference>
<comment type="similarity">
    <text evidence="1">Belongs to the 'GDXG' lipolytic enzyme family.</text>
</comment>
<dbReference type="Pfam" id="PF07859">
    <property type="entry name" value="Abhydrolase_3"/>
    <property type="match status" value="1"/>
</dbReference>
<dbReference type="STRING" id="487316.BEN76_06815"/>
<gene>
    <name evidence="5" type="ORF">BEN76_06815</name>
</gene>
<evidence type="ECO:0000259" key="4">
    <source>
        <dbReference type="Pfam" id="PF07859"/>
    </source>
</evidence>
<protein>
    <recommendedName>
        <fullName evidence="4">Alpha/beta hydrolase fold-3 domain-containing protein</fullName>
    </recommendedName>
</protein>
<keyword evidence="2" id="KW-0378">Hydrolase</keyword>
<name>A0A1P8EHQ0_9GAMM</name>
<dbReference type="InterPro" id="IPR029058">
    <property type="entry name" value="AB_hydrolase_fold"/>
</dbReference>
<sequence length="326" mass="37107">MLQSLDPQLASFFAMLEAQGAPAFDIGTLNDPNINEMRNWYLNFGPHVAGQFIELQDVEDLWIQVDDGNLRLRLYKTQRQHSESCETLIYFHGGGWCIGSIETHDLLCRHLVNDLDVNVISVDYRLAPEYPYPQAAHDAIHATQWIFEHASALGIHPDHLYVAGDSAGGNLAAITALTFKEQTYRTSLAGQILIYPCIDLTVIHDNKYPSFEEQKLTPPLSAEQMSKMIQIYLKNEDFAYQWLASPLLAQSHQHLPSTLIITAEFDPLRDQGRVYFEKLKSSLVNTEYHEIKGVVHGFFEMYGVLNKTKETINIIRAWLKNNTQAK</sequence>
<dbReference type="PROSITE" id="PS01173">
    <property type="entry name" value="LIPASE_GDXG_HIS"/>
    <property type="match status" value="1"/>
</dbReference>
<feature type="domain" description="Alpha/beta hydrolase fold-3" evidence="4">
    <location>
        <begin position="88"/>
        <end position="299"/>
    </location>
</feature>
<dbReference type="KEGG" id="asol:BEN76_06815"/>
<dbReference type="InterPro" id="IPR013094">
    <property type="entry name" value="AB_hydrolase_3"/>
</dbReference>
<dbReference type="Gene3D" id="3.40.50.1820">
    <property type="entry name" value="alpha/beta hydrolase"/>
    <property type="match status" value="1"/>
</dbReference>
<dbReference type="RefSeq" id="WP_048763771.1">
    <property type="nucleotide sequence ID" value="NZ_BKCR01000007.1"/>
</dbReference>
<dbReference type="Proteomes" id="UP000185674">
    <property type="component" value="Chromosome"/>
</dbReference>
<evidence type="ECO:0000256" key="1">
    <source>
        <dbReference type="ARBA" id="ARBA00010515"/>
    </source>
</evidence>
<dbReference type="PROSITE" id="PS01174">
    <property type="entry name" value="LIPASE_GDXG_SER"/>
    <property type="match status" value="1"/>
</dbReference>
<feature type="active site" evidence="3">
    <location>
        <position position="166"/>
    </location>
</feature>
<evidence type="ECO:0000256" key="2">
    <source>
        <dbReference type="ARBA" id="ARBA00022801"/>
    </source>
</evidence>
<dbReference type="InterPro" id="IPR033140">
    <property type="entry name" value="Lipase_GDXG_put_SER_AS"/>
</dbReference>
<evidence type="ECO:0000256" key="3">
    <source>
        <dbReference type="PROSITE-ProRule" id="PRU10038"/>
    </source>
</evidence>
<dbReference type="EMBL" id="CP016896">
    <property type="protein sequence ID" value="APV35744.1"/>
    <property type="molecule type" value="Genomic_DNA"/>
</dbReference>
<proteinExistence type="inferred from homology"/>
<organism evidence="5 6">
    <name type="scientific">Acinetobacter soli</name>
    <dbReference type="NCBI Taxonomy" id="487316"/>
    <lineage>
        <taxon>Bacteria</taxon>
        <taxon>Pseudomonadati</taxon>
        <taxon>Pseudomonadota</taxon>
        <taxon>Gammaproteobacteria</taxon>
        <taxon>Moraxellales</taxon>
        <taxon>Moraxellaceae</taxon>
        <taxon>Acinetobacter</taxon>
    </lineage>
</organism>
<dbReference type="GO" id="GO:0016787">
    <property type="term" value="F:hydrolase activity"/>
    <property type="evidence" value="ECO:0007669"/>
    <property type="project" value="UniProtKB-KW"/>
</dbReference>
<dbReference type="eggNOG" id="COG0657">
    <property type="taxonomic scope" value="Bacteria"/>
</dbReference>
<reference evidence="5 6" key="1">
    <citation type="submission" date="2016-08" db="EMBL/GenBank/DDBJ databases">
        <title>Complete genome sequence of Acinetobacter baylyi strain GFJ2.</title>
        <authorList>
            <person name="Tabata M."/>
            <person name="Kuboki S."/>
            <person name="Gibu N."/>
            <person name="Kinouchi Y."/>
            <person name="Vangnai A."/>
            <person name="Kasai D."/>
            <person name="Fukuda M."/>
        </authorList>
    </citation>
    <scope>NUCLEOTIDE SEQUENCE [LARGE SCALE GENOMIC DNA]</scope>
    <source>
        <strain evidence="5 6">GFJ2</strain>
    </source>
</reference>
<dbReference type="AlphaFoldDB" id="A0A1P8EHQ0"/>
<evidence type="ECO:0000313" key="6">
    <source>
        <dbReference type="Proteomes" id="UP000185674"/>
    </source>
</evidence>
<dbReference type="PANTHER" id="PTHR48081:SF8">
    <property type="entry name" value="ALPHA_BETA HYDROLASE FOLD-3 DOMAIN-CONTAINING PROTEIN-RELATED"/>
    <property type="match status" value="1"/>
</dbReference>